<name>A0A1A8TEL2_9GAMM</name>
<dbReference type="CDD" id="cd05269">
    <property type="entry name" value="TMR_SDR_a"/>
    <property type="match status" value="1"/>
</dbReference>
<reference evidence="2 3" key="1">
    <citation type="submission" date="2016-06" db="EMBL/GenBank/DDBJ databases">
        <authorList>
            <person name="Kjaerup R.B."/>
            <person name="Dalgaard T.S."/>
            <person name="Juul-Madsen H.R."/>
        </authorList>
    </citation>
    <scope>NUCLEOTIDE SEQUENCE [LARGE SCALE GENOMIC DNA]</scope>
    <source>
        <strain evidence="2 3">CECT 5080</strain>
    </source>
</reference>
<dbReference type="RefSeq" id="WP_067205698.1">
    <property type="nucleotide sequence ID" value="NZ_FLOC01000009.1"/>
</dbReference>
<gene>
    <name evidence="2" type="primary">qorB</name>
    <name evidence="2" type="ORF">MAQ5080_01780</name>
</gene>
<dbReference type="SUPFAM" id="SSF51735">
    <property type="entry name" value="NAD(P)-binding Rossmann-fold domains"/>
    <property type="match status" value="1"/>
</dbReference>
<dbReference type="Gene3D" id="3.90.25.10">
    <property type="entry name" value="UDP-galactose 4-epimerase, domain 1"/>
    <property type="match status" value="1"/>
</dbReference>
<keyword evidence="2" id="KW-0560">Oxidoreductase</keyword>
<evidence type="ECO:0000313" key="2">
    <source>
        <dbReference type="EMBL" id="SBS30863.1"/>
    </source>
</evidence>
<dbReference type="PANTHER" id="PTHR47129:SF1">
    <property type="entry name" value="NMRA-LIKE DOMAIN-CONTAINING PROTEIN"/>
    <property type="match status" value="1"/>
</dbReference>
<dbReference type="OrthoDB" id="5510591at2"/>
<dbReference type="InterPro" id="IPR016040">
    <property type="entry name" value="NAD(P)-bd_dom"/>
</dbReference>
<dbReference type="InterPro" id="IPR052718">
    <property type="entry name" value="NmrA-type_oxidoreductase"/>
</dbReference>
<dbReference type="Gene3D" id="3.40.50.720">
    <property type="entry name" value="NAD(P)-binding Rossmann-like Domain"/>
    <property type="match status" value="1"/>
</dbReference>
<evidence type="ECO:0000259" key="1">
    <source>
        <dbReference type="Pfam" id="PF13460"/>
    </source>
</evidence>
<dbReference type="Pfam" id="PF13460">
    <property type="entry name" value="NAD_binding_10"/>
    <property type="match status" value="1"/>
</dbReference>
<accession>A0A1A8TEL2</accession>
<dbReference type="STRING" id="295068.MAQ5080_01780"/>
<dbReference type="InterPro" id="IPR036291">
    <property type="entry name" value="NAD(P)-bd_dom_sf"/>
</dbReference>
<feature type="domain" description="NAD(P)-binding" evidence="1">
    <location>
        <begin position="6"/>
        <end position="183"/>
    </location>
</feature>
<sequence length="284" mass="29409">MILVTGASGQLGHLVVNSLLAKGVAANQIVAAVRSPEKASALTEQGVVVRQADYTDPASLQAAMADVTRVVLVSSSEVGQRAAQHQNVINAAKEAGVELLAYTSILHADTSPLALAEEHRATEAALKASGVPHVLLRNGWYSENYTMSAAMAVEHGAVLGSAGEGKYSTAARADYAEAAAVAVTSEDQAGKVYELAGDDAFTLAQYAAYLAEISGKNVVYQDLPEAEYAKVLVEVGLPEGFASILADSDVGASKGGLFDDSHTLSKLIGRPTTPIQDSIKQALS</sequence>
<proteinExistence type="predicted"/>
<protein>
    <submittedName>
        <fullName evidence="2">Quinone oxidoreductase 2</fullName>
        <ecNumber evidence="2">1.6.5.2</ecNumber>
    </submittedName>
</protein>
<evidence type="ECO:0000313" key="3">
    <source>
        <dbReference type="Proteomes" id="UP000092627"/>
    </source>
</evidence>
<dbReference type="Proteomes" id="UP000092627">
    <property type="component" value="Unassembled WGS sequence"/>
</dbReference>
<organism evidence="2 3">
    <name type="scientific">Marinomonas aquimarina</name>
    <dbReference type="NCBI Taxonomy" id="295068"/>
    <lineage>
        <taxon>Bacteria</taxon>
        <taxon>Pseudomonadati</taxon>
        <taxon>Pseudomonadota</taxon>
        <taxon>Gammaproteobacteria</taxon>
        <taxon>Oceanospirillales</taxon>
        <taxon>Oceanospirillaceae</taxon>
        <taxon>Marinomonas</taxon>
    </lineage>
</organism>
<dbReference type="AlphaFoldDB" id="A0A1A8TEL2"/>
<keyword evidence="3" id="KW-1185">Reference proteome</keyword>
<dbReference type="GO" id="GO:0003955">
    <property type="term" value="F:NAD(P)H dehydrogenase (quinone) activity"/>
    <property type="evidence" value="ECO:0007669"/>
    <property type="project" value="UniProtKB-EC"/>
</dbReference>
<dbReference type="EMBL" id="FLOC01000009">
    <property type="protein sequence ID" value="SBS30863.1"/>
    <property type="molecule type" value="Genomic_DNA"/>
</dbReference>
<dbReference type="PANTHER" id="PTHR47129">
    <property type="entry name" value="QUINONE OXIDOREDUCTASE 2"/>
    <property type="match status" value="1"/>
</dbReference>
<dbReference type="EC" id="1.6.5.2" evidence="2"/>